<feature type="transmembrane region" description="Helical" evidence="1">
    <location>
        <begin position="46"/>
        <end position="67"/>
    </location>
</feature>
<evidence type="ECO:0007829" key="7">
    <source>
        <dbReference type="PDB" id="8GYM"/>
    </source>
</evidence>
<sequence length="122" mass="14284">MEPFGTDERNWTHEEKDIITRFLKYDKHVNLKTAEMVYSAEVESAYFGKAGALAGGVISALFFNFPIVRNLPIIRRSVIGVLPFLYCYTWGKNTQEELRWLKTFAAYQRFVVYHGQHCKLWV</sequence>
<dbReference type="KEGG" id="tet:TTHERM_00161000"/>
<dbReference type="InParanoid" id="Q22W32"/>
<dbReference type="EMDB" id="EMD-34403"/>
<evidence type="ECO:0007829" key="5">
    <source>
        <dbReference type="PDB" id="8B6H"/>
    </source>
</evidence>
<evidence type="ECO:0000313" key="3">
    <source>
        <dbReference type="Proteomes" id="UP000009168"/>
    </source>
</evidence>
<keyword evidence="4 5" id="KW-0002">3D-structure</keyword>
<protein>
    <submittedName>
        <fullName evidence="2">Transmembrane protein, putative</fullName>
    </submittedName>
</protein>
<keyword evidence="1" id="KW-0472">Membrane</keyword>
<name>Q22W32_TETTS</name>
<dbReference type="AlphaFoldDB" id="Q22W32"/>
<evidence type="ECO:0000256" key="1">
    <source>
        <dbReference type="SAM" id="Phobius"/>
    </source>
</evidence>
<proteinExistence type="evidence at protein level"/>
<keyword evidence="1 2" id="KW-0812">Transmembrane</keyword>
<dbReference type="OMA" id="EVESAYF"/>
<dbReference type="RefSeq" id="XP_001009830.2">
    <property type="nucleotide sequence ID" value="XM_001009830.3"/>
</dbReference>
<dbReference type="eggNOG" id="ENOG502SZGH">
    <property type="taxonomic scope" value="Eukaryota"/>
</dbReference>
<dbReference type="PDB" id="8GZU">
    <property type="method" value="EM"/>
    <property type="resolution" value="4.18 A"/>
    <property type="chains" value="23/78/X/x=1-122"/>
</dbReference>
<evidence type="ECO:0007829" key="8">
    <source>
        <dbReference type="PDB" id="8GZU"/>
    </source>
</evidence>
<reference evidence="4" key="2">
    <citation type="journal article" date="2022" name="Science">
        <title>Structures of &lt;i&gt;Tetrahymena&lt;/i&gt;'s respiratory chain reveal the diversity of eukaryotic core metabolism.</title>
        <authorList>
            <person name="Zhou L."/>
            <person name="Maldonado M."/>
            <person name="Padavannil A."/>
            <person name="Guo F."/>
            <person name="Letts J.A."/>
        </authorList>
    </citation>
    <scope>STRUCTURE BY ELECTRON MICROSCOPY (3.02 ANGSTROMS)</scope>
</reference>
<gene>
    <name evidence="2" type="ORF">TTHERM_00161000</name>
</gene>
<dbReference type="HOGENOM" id="CLU_2031372_0_0_1"/>
<dbReference type="PDB" id="8B6H">
    <property type="method" value="EM"/>
    <property type="resolution" value="2.60 A"/>
    <property type="chains" value="EQ/Eq=1-122"/>
</dbReference>
<dbReference type="OrthoDB" id="290523at2759"/>
<dbReference type="EMDB" id="EMD-16184"/>
<dbReference type="PDB" id="7W5Z">
    <property type="method" value="EM"/>
    <property type="resolution" value="3.02 A"/>
    <property type="chains" value="X/x=1-122"/>
</dbReference>
<reference evidence="3" key="1">
    <citation type="journal article" date="2006" name="PLoS Biol.">
        <title>Macronuclear genome sequence of the ciliate Tetrahymena thermophila, a model eukaryote.</title>
        <authorList>
            <person name="Eisen J.A."/>
            <person name="Coyne R.S."/>
            <person name="Wu M."/>
            <person name="Wu D."/>
            <person name="Thiagarajan M."/>
            <person name="Wortman J.R."/>
            <person name="Badger J.H."/>
            <person name="Ren Q."/>
            <person name="Amedeo P."/>
            <person name="Jones K.M."/>
            <person name="Tallon L.J."/>
            <person name="Delcher A.L."/>
            <person name="Salzberg S.L."/>
            <person name="Silva J.C."/>
            <person name="Haas B.J."/>
            <person name="Majoros W.H."/>
            <person name="Farzad M."/>
            <person name="Carlton J.M."/>
            <person name="Smith R.K. Jr."/>
            <person name="Garg J."/>
            <person name="Pearlman R.E."/>
            <person name="Karrer K.M."/>
            <person name="Sun L."/>
            <person name="Manning G."/>
            <person name="Elde N.C."/>
            <person name="Turkewitz A.P."/>
            <person name="Asai D.J."/>
            <person name="Wilkes D.E."/>
            <person name="Wang Y."/>
            <person name="Cai H."/>
            <person name="Collins K."/>
            <person name="Stewart B.A."/>
            <person name="Lee S.R."/>
            <person name="Wilamowska K."/>
            <person name="Weinberg Z."/>
            <person name="Ruzzo W.L."/>
            <person name="Wloga D."/>
            <person name="Gaertig J."/>
            <person name="Frankel J."/>
            <person name="Tsao C.-C."/>
            <person name="Gorovsky M.A."/>
            <person name="Keeling P.J."/>
            <person name="Waller R.F."/>
            <person name="Patron N.J."/>
            <person name="Cherry J.M."/>
            <person name="Stover N.A."/>
            <person name="Krieger C.J."/>
            <person name="del Toro C."/>
            <person name="Ryder H.F."/>
            <person name="Williamson S.C."/>
            <person name="Barbeau R.A."/>
            <person name="Hamilton E.P."/>
            <person name="Orias E."/>
        </authorList>
    </citation>
    <scope>NUCLEOTIDE SEQUENCE [LARGE SCALE GENOMIC DNA]</scope>
    <source>
        <strain evidence="3">SB210</strain>
    </source>
</reference>
<dbReference type="GeneID" id="7833964"/>
<accession>Q22W32</accession>
<dbReference type="STRING" id="312017.Q22W32"/>
<dbReference type="EMDB" id="EMD-34373"/>
<reference evidence="7 8" key="3">
    <citation type="journal article" date="2023" name="Nat. Commun.">
        <title>Structures of Tetrahymena thermophila respiratory megacomplexes on the tubular mitochondrial cristae.</title>
        <authorList>
            <person name="Han F."/>
            <person name="Hu Y."/>
            <person name="Wu M."/>
            <person name="He Z."/>
            <person name="Tian H."/>
            <person name="Zhou L."/>
        </authorList>
    </citation>
    <scope>STRUCTURE BY ELECTRON MICROSCOPY (2.96 ANGSTROMS)</scope>
</reference>
<evidence type="ECO:0007829" key="4">
    <source>
        <dbReference type="PDB" id="7W5Z"/>
    </source>
</evidence>
<keyword evidence="3" id="KW-1185">Reference proteome</keyword>
<organism evidence="2 3">
    <name type="scientific">Tetrahymena thermophila (strain SB210)</name>
    <dbReference type="NCBI Taxonomy" id="312017"/>
    <lineage>
        <taxon>Eukaryota</taxon>
        <taxon>Sar</taxon>
        <taxon>Alveolata</taxon>
        <taxon>Ciliophora</taxon>
        <taxon>Intramacronucleata</taxon>
        <taxon>Oligohymenophorea</taxon>
        <taxon>Hymenostomatida</taxon>
        <taxon>Tetrahymenina</taxon>
        <taxon>Tetrahymenidae</taxon>
        <taxon>Tetrahymena</taxon>
    </lineage>
</organism>
<dbReference type="EMDB" id="EMD-32325"/>
<evidence type="ECO:0007829" key="6">
    <source>
        <dbReference type="PDB" id="8BQS"/>
    </source>
</evidence>
<dbReference type="EMBL" id="GG662820">
    <property type="protein sequence ID" value="EAR89585.2"/>
    <property type="molecule type" value="Genomic_DNA"/>
</dbReference>
<evidence type="ECO:0000313" key="2">
    <source>
        <dbReference type="EMBL" id="EAR89585.2"/>
    </source>
</evidence>
<dbReference type="PDB" id="8GYM">
    <property type="method" value="EM"/>
    <property type="resolution" value="2.96 A"/>
    <property type="chains" value="X/x=1-122"/>
</dbReference>
<dbReference type="PDB" id="8BQS">
    <property type="method" value="EM"/>
    <property type="resolution" value="2.90 A"/>
    <property type="chains" value="EQ/Eq=1-122"/>
</dbReference>
<dbReference type="Proteomes" id="UP000009168">
    <property type="component" value="Unassembled WGS sequence"/>
</dbReference>
<reference evidence="5 6" key="4">
    <citation type="journal article" date="2023" name="Nature">
        <title>Structural basis of mitochondrial membrane bending by the I-II-III&lt;sub&gt;2&lt;/sub&gt;-IV&lt;sub&gt;2&lt;/sub&gt; supercomplex.</title>
        <authorList>
            <person name="Muhleip A."/>
            <person name="Flygaard R.K."/>
            <person name="Baradaran R."/>
            <person name="Haapanen O."/>
            <person name="Gruhl T."/>
            <person name="Tobiasson V."/>
            <person name="Marechal A."/>
            <person name="Sharma V."/>
            <person name="Amunts A."/>
        </authorList>
    </citation>
    <scope>STRUCTURE BY ELECTRON MICROSCOPY (2.60 ANGSTROMS)</scope>
</reference>
<keyword evidence="1" id="KW-1133">Transmembrane helix</keyword>